<name>A0A2Z6NI02_TRISU</name>
<protein>
    <submittedName>
        <fullName evidence="1">Uncharacterized protein</fullName>
    </submittedName>
</protein>
<reference evidence="2" key="1">
    <citation type="journal article" date="2017" name="Front. Plant Sci.">
        <title>Climate Clever Clovers: New Paradigm to Reduce the Environmental Footprint of Ruminants by Breeding Low Methanogenic Forages Utilizing Haplotype Variation.</title>
        <authorList>
            <person name="Kaur P."/>
            <person name="Appels R."/>
            <person name="Bayer P.E."/>
            <person name="Keeble-Gagnere G."/>
            <person name="Wang J."/>
            <person name="Hirakawa H."/>
            <person name="Shirasawa K."/>
            <person name="Vercoe P."/>
            <person name="Stefanova K."/>
            <person name="Durmic Z."/>
            <person name="Nichols P."/>
            <person name="Revell C."/>
            <person name="Isobe S.N."/>
            <person name="Edwards D."/>
            <person name="Erskine W."/>
        </authorList>
    </citation>
    <scope>NUCLEOTIDE SEQUENCE [LARGE SCALE GENOMIC DNA]</scope>
    <source>
        <strain evidence="2">cv. Daliak</strain>
    </source>
</reference>
<accession>A0A2Z6NI02</accession>
<organism evidence="1 2">
    <name type="scientific">Trifolium subterraneum</name>
    <name type="common">Subterranean clover</name>
    <dbReference type="NCBI Taxonomy" id="3900"/>
    <lineage>
        <taxon>Eukaryota</taxon>
        <taxon>Viridiplantae</taxon>
        <taxon>Streptophyta</taxon>
        <taxon>Embryophyta</taxon>
        <taxon>Tracheophyta</taxon>
        <taxon>Spermatophyta</taxon>
        <taxon>Magnoliopsida</taxon>
        <taxon>eudicotyledons</taxon>
        <taxon>Gunneridae</taxon>
        <taxon>Pentapetalae</taxon>
        <taxon>rosids</taxon>
        <taxon>fabids</taxon>
        <taxon>Fabales</taxon>
        <taxon>Fabaceae</taxon>
        <taxon>Papilionoideae</taxon>
        <taxon>50 kb inversion clade</taxon>
        <taxon>NPAAA clade</taxon>
        <taxon>Hologalegina</taxon>
        <taxon>IRL clade</taxon>
        <taxon>Trifolieae</taxon>
        <taxon>Trifolium</taxon>
    </lineage>
</organism>
<proteinExistence type="predicted"/>
<sequence>MEKSFPPREINKYKAIPIKDKNGVDIYDNRNYSAPVHAVIGMAGFSLDKVLNNSRNYAANFDIATKYADMAKIPLRFCIALAG</sequence>
<evidence type="ECO:0000313" key="1">
    <source>
        <dbReference type="EMBL" id="GAU41563.1"/>
    </source>
</evidence>
<gene>
    <name evidence="1" type="ORF">TSUD_271720</name>
</gene>
<dbReference type="OrthoDB" id="45007at2759"/>
<dbReference type="Proteomes" id="UP000242715">
    <property type="component" value="Unassembled WGS sequence"/>
</dbReference>
<dbReference type="AlphaFoldDB" id="A0A2Z6NI02"/>
<dbReference type="EMBL" id="DF973870">
    <property type="protein sequence ID" value="GAU41563.1"/>
    <property type="molecule type" value="Genomic_DNA"/>
</dbReference>
<keyword evidence="2" id="KW-1185">Reference proteome</keyword>
<evidence type="ECO:0000313" key="2">
    <source>
        <dbReference type="Proteomes" id="UP000242715"/>
    </source>
</evidence>